<dbReference type="NCBIfam" id="TIGR00042">
    <property type="entry name" value="RdgB/HAM1 family non-canonical purine NTP pyrophosphatase"/>
    <property type="match status" value="1"/>
</dbReference>
<reference evidence="12" key="1">
    <citation type="submission" date="2016-05" db="EMBL/GenBank/DDBJ databases">
        <title>Microbial consortia oxidize butane by reversing methanogenesis.</title>
        <authorList>
            <person name="Laso-Perez R."/>
            <person name="Richter M."/>
            <person name="Wegener G."/>
            <person name="Musat F."/>
        </authorList>
    </citation>
    <scope>NUCLEOTIDE SEQUENCE [LARGE SCALE GENOMIC DNA]</scope>
    <source>
        <strain evidence="12">BOX2</strain>
    </source>
</reference>
<sequence>MIKLLFVTKNEGKVRELEALAANYDIVIEQVGYDYPEIQADTLEEVARKGAFHVSRLFARPLIVEDSGLFIERFGGFPGPYSAYVYKKIGNRGILKLMSRVRDRKATFKSVIAFCEPSMQPVLFTGSVEGTIAEKAKGKGGFGFDPIFMYNGRTFAEITTEMKNSISHRRAAFDGLIRWLLENKDVSAI</sequence>
<dbReference type="GO" id="GO:0035870">
    <property type="term" value="F:dITP diphosphatase activity"/>
    <property type="evidence" value="ECO:0007669"/>
    <property type="project" value="UniProtKB-UniRule"/>
</dbReference>
<keyword evidence="7 10" id="KW-0546">Nucleotide metabolism</keyword>
<feature type="binding site" evidence="10">
    <location>
        <begin position="168"/>
        <end position="169"/>
    </location>
    <ligand>
        <name>substrate</name>
    </ligand>
</feature>
<dbReference type="InterPro" id="IPR029001">
    <property type="entry name" value="ITPase-like_fam"/>
</dbReference>
<evidence type="ECO:0000256" key="11">
    <source>
        <dbReference type="RuleBase" id="RU003781"/>
    </source>
</evidence>
<dbReference type="PANTHER" id="PTHR11067">
    <property type="entry name" value="INOSINE TRIPHOSPHATE PYROPHOSPHATASE/HAM1 PROTEIN"/>
    <property type="match status" value="1"/>
</dbReference>
<feature type="binding site" evidence="10">
    <location>
        <begin position="142"/>
        <end position="145"/>
    </location>
    <ligand>
        <name>substrate</name>
    </ligand>
</feature>
<dbReference type="CDD" id="cd00515">
    <property type="entry name" value="HAM1"/>
    <property type="match status" value="1"/>
</dbReference>
<evidence type="ECO:0000256" key="5">
    <source>
        <dbReference type="ARBA" id="ARBA00022801"/>
    </source>
</evidence>
<feature type="binding site" evidence="10">
    <location>
        <position position="66"/>
    </location>
    <ligand>
        <name>Mg(2+)</name>
        <dbReference type="ChEBI" id="CHEBI:18420"/>
    </ligand>
</feature>
<dbReference type="EC" id="3.6.1.66" evidence="10"/>
<name>A0A1F2PBW2_9EURY</name>
<keyword evidence="4 10" id="KW-0547">Nucleotide-binding</keyword>
<evidence type="ECO:0000256" key="1">
    <source>
        <dbReference type="ARBA" id="ARBA00008023"/>
    </source>
</evidence>
<dbReference type="GO" id="GO:0046872">
    <property type="term" value="F:metal ion binding"/>
    <property type="evidence" value="ECO:0007669"/>
    <property type="project" value="UniProtKB-KW"/>
</dbReference>
<comment type="catalytic activity">
    <reaction evidence="8 10">
        <text>dITP + H2O = dIMP + diphosphate + H(+)</text>
        <dbReference type="Rhea" id="RHEA:28342"/>
        <dbReference type="ChEBI" id="CHEBI:15377"/>
        <dbReference type="ChEBI" id="CHEBI:15378"/>
        <dbReference type="ChEBI" id="CHEBI:33019"/>
        <dbReference type="ChEBI" id="CHEBI:61194"/>
        <dbReference type="ChEBI" id="CHEBI:61382"/>
        <dbReference type="EC" id="3.6.1.66"/>
    </reaction>
</comment>
<comment type="similarity">
    <text evidence="1 10 11">Belongs to the HAM1 NTPase family.</text>
</comment>
<dbReference type="GO" id="GO:0009117">
    <property type="term" value="P:nucleotide metabolic process"/>
    <property type="evidence" value="ECO:0007669"/>
    <property type="project" value="UniProtKB-KW"/>
</dbReference>
<dbReference type="EMBL" id="LYOS01000002">
    <property type="protein sequence ID" value="OFV68126.1"/>
    <property type="molecule type" value="Genomic_DNA"/>
</dbReference>
<comment type="catalytic activity">
    <reaction evidence="10">
        <text>ITP + H2O = IMP + diphosphate + H(+)</text>
        <dbReference type="Rhea" id="RHEA:29399"/>
        <dbReference type="ChEBI" id="CHEBI:15377"/>
        <dbReference type="ChEBI" id="CHEBI:15378"/>
        <dbReference type="ChEBI" id="CHEBI:33019"/>
        <dbReference type="ChEBI" id="CHEBI:58053"/>
        <dbReference type="ChEBI" id="CHEBI:61402"/>
        <dbReference type="EC" id="3.6.1.66"/>
    </reaction>
</comment>
<evidence type="ECO:0000256" key="9">
    <source>
        <dbReference type="ARBA" id="ARBA00052017"/>
    </source>
</evidence>
<dbReference type="PANTHER" id="PTHR11067:SF9">
    <property type="entry name" value="INOSINE TRIPHOSPHATE PYROPHOSPHATASE"/>
    <property type="match status" value="1"/>
</dbReference>
<dbReference type="GO" id="GO:0017111">
    <property type="term" value="F:ribonucleoside triphosphate phosphatase activity"/>
    <property type="evidence" value="ECO:0007669"/>
    <property type="project" value="InterPro"/>
</dbReference>
<keyword evidence="5 10" id="KW-0378">Hydrolase</keyword>
<comment type="catalytic activity">
    <reaction evidence="9 10">
        <text>XTP + H2O = XMP + diphosphate + H(+)</text>
        <dbReference type="Rhea" id="RHEA:28610"/>
        <dbReference type="ChEBI" id="CHEBI:15377"/>
        <dbReference type="ChEBI" id="CHEBI:15378"/>
        <dbReference type="ChEBI" id="CHEBI:33019"/>
        <dbReference type="ChEBI" id="CHEBI:57464"/>
        <dbReference type="ChEBI" id="CHEBI:61314"/>
        <dbReference type="EC" id="3.6.1.66"/>
    </reaction>
</comment>
<keyword evidence="13" id="KW-1185">Reference proteome</keyword>
<comment type="caution">
    <text evidence="12">The sequence shown here is derived from an EMBL/GenBank/DDBJ whole genome shotgun (WGS) entry which is preliminary data.</text>
</comment>
<protein>
    <recommendedName>
        <fullName evidence="10">dITP/XTP pyrophosphatase</fullName>
        <ecNumber evidence="10">3.6.1.66</ecNumber>
    </recommendedName>
    <alternativeName>
        <fullName evidence="10">Non-canonical purine NTP pyrophosphatase</fullName>
    </alternativeName>
    <alternativeName>
        <fullName evidence="10">Non-standard purine NTP pyrophosphatase</fullName>
    </alternativeName>
    <alternativeName>
        <fullName evidence="10">Nucleoside-triphosphate diphosphatase</fullName>
    </alternativeName>
    <alternativeName>
        <fullName evidence="10">Nucleoside-triphosphate pyrophosphatase</fullName>
        <shortName evidence="10">NTPase</shortName>
    </alternativeName>
</protein>
<dbReference type="GO" id="GO:0000166">
    <property type="term" value="F:nucleotide binding"/>
    <property type="evidence" value="ECO:0007669"/>
    <property type="project" value="UniProtKB-KW"/>
</dbReference>
<accession>A0A1F2PBW2</accession>
<comment type="cofactor">
    <cofactor evidence="10">
        <name>Mg(2+)</name>
        <dbReference type="ChEBI" id="CHEBI:18420"/>
    </cofactor>
    <text evidence="10">Binds 1 Mg(2+) ion per subunit.</text>
</comment>
<dbReference type="GO" id="GO:0036220">
    <property type="term" value="F:ITP diphosphatase activity"/>
    <property type="evidence" value="ECO:0007669"/>
    <property type="project" value="UniProtKB-UniRule"/>
</dbReference>
<comment type="function">
    <text evidence="10">Pyrophosphatase that catalyzes the hydrolysis of nucleoside triphosphates to their monophosphate derivatives, with a high preference for the non-canonical purine nucleotides XTP (xanthosine triphosphate), dITP (deoxyinosine triphosphate) and ITP. Seems to function as a house-cleaning enzyme that removes non-canonical purine nucleotides from the nucleotide pool, thus preventing their incorporation into DNA/RNA and avoiding chromosomal lesions.</text>
</comment>
<dbReference type="FunFam" id="3.90.950.10:FF:000001">
    <property type="entry name" value="dITP/XTP pyrophosphatase"/>
    <property type="match status" value="1"/>
</dbReference>
<dbReference type="GO" id="GO:0005737">
    <property type="term" value="C:cytoplasm"/>
    <property type="evidence" value="ECO:0007669"/>
    <property type="project" value="TreeGrafter"/>
</dbReference>
<evidence type="ECO:0000256" key="6">
    <source>
        <dbReference type="ARBA" id="ARBA00022842"/>
    </source>
</evidence>
<evidence type="ECO:0000256" key="8">
    <source>
        <dbReference type="ARBA" id="ARBA00051875"/>
    </source>
</evidence>
<evidence type="ECO:0000256" key="4">
    <source>
        <dbReference type="ARBA" id="ARBA00022741"/>
    </source>
</evidence>
<evidence type="ECO:0000256" key="10">
    <source>
        <dbReference type="HAMAP-Rule" id="MF_01405"/>
    </source>
</evidence>
<dbReference type="PATRIC" id="fig|1838285.3.peg.775"/>
<keyword evidence="6 10" id="KW-0460">Magnesium</keyword>
<evidence type="ECO:0000256" key="7">
    <source>
        <dbReference type="ARBA" id="ARBA00023080"/>
    </source>
</evidence>
<dbReference type="GO" id="GO:0009146">
    <property type="term" value="P:purine nucleoside triphosphate catabolic process"/>
    <property type="evidence" value="ECO:0007669"/>
    <property type="project" value="UniProtKB-UniRule"/>
</dbReference>
<feature type="binding site" evidence="10">
    <location>
        <position position="67"/>
    </location>
    <ligand>
        <name>substrate</name>
    </ligand>
</feature>
<proteinExistence type="inferred from homology"/>
<dbReference type="HAMAP" id="MF_01405">
    <property type="entry name" value="Non_canon_purine_NTPase"/>
    <property type="match status" value="1"/>
</dbReference>
<feature type="binding site" evidence="10">
    <location>
        <begin position="8"/>
        <end position="13"/>
    </location>
    <ligand>
        <name>substrate</name>
    </ligand>
</feature>
<dbReference type="Gene3D" id="3.90.950.10">
    <property type="match status" value="1"/>
</dbReference>
<evidence type="ECO:0000313" key="12">
    <source>
        <dbReference type="EMBL" id="OFV68126.1"/>
    </source>
</evidence>
<dbReference type="NCBIfam" id="NF011396">
    <property type="entry name" value="PRK14821.1"/>
    <property type="match status" value="1"/>
</dbReference>
<evidence type="ECO:0000256" key="2">
    <source>
        <dbReference type="ARBA" id="ARBA00011738"/>
    </source>
</evidence>
<feature type="binding site" evidence="10">
    <location>
        <position position="37"/>
    </location>
    <ligand>
        <name>Mg(2+)</name>
        <dbReference type="ChEBI" id="CHEBI:18420"/>
    </ligand>
</feature>
<feature type="binding site" evidence="10">
    <location>
        <position position="163"/>
    </location>
    <ligand>
        <name>substrate</name>
    </ligand>
</feature>
<evidence type="ECO:0000256" key="3">
    <source>
        <dbReference type="ARBA" id="ARBA00022723"/>
    </source>
</evidence>
<dbReference type="GO" id="GO:0036222">
    <property type="term" value="F:XTP diphosphatase activity"/>
    <property type="evidence" value="ECO:0007669"/>
    <property type="project" value="UniProtKB-UniRule"/>
</dbReference>
<dbReference type="InterPro" id="IPR002637">
    <property type="entry name" value="RdgB/HAM1"/>
</dbReference>
<comment type="subunit">
    <text evidence="2 10">Homodimer.</text>
</comment>
<organism evidence="12 13">
    <name type="scientific">Candidatus Syntropharchaeum caldarium</name>
    <dbReference type="NCBI Taxonomy" id="1838285"/>
    <lineage>
        <taxon>Archaea</taxon>
        <taxon>Methanobacteriati</taxon>
        <taxon>Methanobacteriota</taxon>
        <taxon>Stenosarchaea group</taxon>
        <taxon>Methanomicrobia</taxon>
        <taxon>Methanosarcinales</taxon>
        <taxon>ANME-2 cluster</taxon>
        <taxon>Candidatus Syntropharchaeum</taxon>
    </lineage>
</organism>
<keyword evidence="3 10" id="KW-0479">Metal-binding</keyword>
<dbReference type="AlphaFoldDB" id="A0A1F2PBW2"/>
<dbReference type="Pfam" id="PF01725">
    <property type="entry name" value="Ham1p_like"/>
    <property type="match status" value="1"/>
</dbReference>
<dbReference type="SUPFAM" id="SSF52972">
    <property type="entry name" value="ITPase-like"/>
    <property type="match status" value="1"/>
</dbReference>
<dbReference type="InterPro" id="IPR020922">
    <property type="entry name" value="dITP/XTP_pyrophosphatase"/>
</dbReference>
<dbReference type="STRING" id="1838285.SCAL_000766"/>
<feature type="active site" description="Proton acceptor" evidence="10">
    <location>
        <position position="66"/>
    </location>
</feature>
<gene>
    <name evidence="12" type="ORF">SCAL_000766</name>
</gene>
<evidence type="ECO:0000313" key="13">
    <source>
        <dbReference type="Proteomes" id="UP000186940"/>
    </source>
</evidence>
<dbReference type="Proteomes" id="UP000186940">
    <property type="component" value="Unassembled WGS sequence"/>
</dbReference>